<accession>A0ACC1NMZ8</accession>
<dbReference type="Proteomes" id="UP001143910">
    <property type="component" value="Unassembled WGS sequence"/>
</dbReference>
<protein>
    <submittedName>
        <fullName evidence="1">Uncharacterized protein</fullName>
    </submittedName>
</protein>
<gene>
    <name evidence="1" type="ORF">NQ176_g2504</name>
</gene>
<evidence type="ECO:0000313" key="1">
    <source>
        <dbReference type="EMBL" id="KAJ2980655.1"/>
    </source>
</evidence>
<organism evidence="1 2">
    <name type="scientific">Zarea fungicola</name>
    <dbReference type="NCBI Taxonomy" id="93591"/>
    <lineage>
        <taxon>Eukaryota</taxon>
        <taxon>Fungi</taxon>
        <taxon>Dikarya</taxon>
        <taxon>Ascomycota</taxon>
        <taxon>Pezizomycotina</taxon>
        <taxon>Sordariomycetes</taxon>
        <taxon>Hypocreomycetidae</taxon>
        <taxon>Hypocreales</taxon>
        <taxon>Cordycipitaceae</taxon>
        <taxon>Zarea</taxon>
    </lineage>
</organism>
<reference evidence="1" key="1">
    <citation type="submission" date="2022-08" db="EMBL/GenBank/DDBJ databases">
        <title>Genome Sequence of Lecanicillium fungicola.</title>
        <authorList>
            <person name="Buettner E."/>
        </authorList>
    </citation>
    <scope>NUCLEOTIDE SEQUENCE</scope>
    <source>
        <strain evidence="1">Babe33</strain>
    </source>
</reference>
<dbReference type="EMBL" id="JANJQO010000182">
    <property type="protein sequence ID" value="KAJ2980655.1"/>
    <property type="molecule type" value="Genomic_DNA"/>
</dbReference>
<sequence length="369" mass="41255">MFGLMAWCGGDTIACTNSQNTVRHEASSLRRHTRTNHTKTELATQNSEKFDSQGNKVTEGAIISQTPMLAPGRISIPVTGRQFPLPDTFPPEDSQQHARDNTEIHPLPTNADTYLHKRRKFEEDEDRSQTTDPMLTPQSTSSSAELVTNIDLLPSKTIYPVTEGHGLHPAVFQNKISTTCSCGESFDKRIALSNHLRSFASPHECPFNCGEKFTSKINLKKHVNMHPMPINSQPFGYYQEITAKSDLKQNTSTHHIHTTVQVSDSDRELSPKRDLETHTSAHQIKTLACLFPSCLDMFATKSELETHYRKTHYRKTHFPVQDGEWLASTGNQVTKTSPVSVKPIPKRGTSVTPLVAATNSHDNAINHHQ</sequence>
<name>A0ACC1NMZ8_9HYPO</name>
<evidence type="ECO:0000313" key="2">
    <source>
        <dbReference type="Proteomes" id="UP001143910"/>
    </source>
</evidence>
<proteinExistence type="predicted"/>
<keyword evidence="2" id="KW-1185">Reference proteome</keyword>
<comment type="caution">
    <text evidence="1">The sequence shown here is derived from an EMBL/GenBank/DDBJ whole genome shotgun (WGS) entry which is preliminary data.</text>
</comment>